<gene>
    <name evidence="5" type="ORF">SAMN05421809_1341</name>
</gene>
<evidence type="ECO:0000313" key="5">
    <source>
        <dbReference type="EMBL" id="SIR54391.1"/>
    </source>
</evidence>
<feature type="domain" description="Glycosyltransferase subfamily 4-like N-terminal" evidence="4">
    <location>
        <begin position="16"/>
        <end position="175"/>
    </location>
</feature>
<dbReference type="PANTHER" id="PTHR12526">
    <property type="entry name" value="GLYCOSYLTRANSFERASE"/>
    <property type="match status" value="1"/>
</dbReference>
<feature type="domain" description="Glycosyl transferase family 1" evidence="3">
    <location>
        <begin position="190"/>
        <end position="345"/>
    </location>
</feature>
<evidence type="ECO:0000256" key="1">
    <source>
        <dbReference type="ARBA" id="ARBA00022676"/>
    </source>
</evidence>
<dbReference type="GeneID" id="30955901"/>
<dbReference type="Gene3D" id="3.40.50.2000">
    <property type="entry name" value="Glycogen Phosphorylase B"/>
    <property type="match status" value="2"/>
</dbReference>
<keyword evidence="2 5" id="KW-0808">Transferase</keyword>
<dbReference type="InterPro" id="IPR001296">
    <property type="entry name" value="Glyco_trans_1"/>
</dbReference>
<dbReference type="CDD" id="cd03811">
    <property type="entry name" value="GT4_GT28_WabH-like"/>
    <property type="match status" value="1"/>
</dbReference>
<evidence type="ECO:0000259" key="3">
    <source>
        <dbReference type="Pfam" id="PF00534"/>
    </source>
</evidence>
<dbReference type="AlphaFoldDB" id="A0A1N7BSQ8"/>
<dbReference type="Proteomes" id="UP000185687">
    <property type="component" value="Unassembled WGS sequence"/>
</dbReference>
<evidence type="ECO:0000259" key="4">
    <source>
        <dbReference type="Pfam" id="PF13439"/>
    </source>
</evidence>
<dbReference type="PANTHER" id="PTHR12526:SF510">
    <property type="entry name" value="D-INOSITOL 3-PHOSPHATE GLYCOSYLTRANSFERASE"/>
    <property type="match status" value="1"/>
</dbReference>
<dbReference type="SUPFAM" id="SSF53756">
    <property type="entry name" value="UDP-Glycosyltransferase/glycogen phosphorylase"/>
    <property type="match status" value="1"/>
</dbReference>
<proteinExistence type="predicted"/>
<reference evidence="5 6" key="1">
    <citation type="submission" date="2017-01" db="EMBL/GenBank/DDBJ databases">
        <authorList>
            <person name="Mah S.A."/>
            <person name="Swanson W.J."/>
            <person name="Moy G.W."/>
            <person name="Vacquier V.D."/>
        </authorList>
    </citation>
    <scope>NUCLEOTIDE SEQUENCE [LARGE SCALE GENOMIC DNA]</scope>
    <source>
        <strain evidence="5 6">CGMCC 1.8909</strain>
    </source>
</reference>
<keyword evidence="6" id="KW-1185">Reference proteome</keyword>
<dbReference type="Pfam" id="PF00534">
    <property type="entry name" value="Glycos_transf_1"/>
    <property type="match status" value="1"/>
</dbReference>
<dbReference type="EMBL" id="FTNP01000002">
    <property type="protein sequence ID" value="SIR54391.1"/>
    <property type="molecule type" value="Genomic_DNA"/>
</dbReference>
<dbReference type="GO" id="GO:0016757">
    <property type="term" value="F:glycosyltransferase activity"/>
    <property type="evidence" value="ECO:0007669"/>
    <property type="project" value="UniProtKB-KW"/>
</dbReference>
<name>A0A1N7BSQ8_9EURY</name>
<dbReference type="STRING" id="588898.BB347_08120"/>
<evidence type="ECO:0000313" key="6">
    <source>
        <dbReference type="Proteomes" id="UP000185687"/>
    </source>
</evidence>
<dbReference type="RefSeq" id="WP_083687725.1">
    <property type="nucleotide sequence ID" value="NZ_CP019327.1"/>
</dbReference>
<accession>A0A1N7BSQ8</accession>
<protein>
    <submittedName>
        <fullName evidence="5">Glycosyltransferase involved in cell wall bisynthesis</fullName>
    </submittedName>
</protein>
<sequence length="362" mass="40394">MKSRKIAFFTSTLGDGGAQRTVANLSRGFAEKGYTVDLITINCEGPYIETIPDSVNIIEINSDRALTSVLPIAKYLRSEQPEVFFTTMEYLNVISLLASEIAKTKTNIVIRCANIQNKQESQGIKRIVQRKLAKLLYPRASELIALSEDVRENMSEIYGLEGNRNSVIHNPVQVSEIQKQSTEPVDLSFLDEGSKMVLSVGSLSEQKNMATAIKCLSNLSDGQPTELVILGKGPKKESLKRLVNKLGLRDRVHFLGFVDNPFPYMKAADVFVLTSRWEGFGHVIVESLACGTPVVATNCPGGPSEILKNGEYGRLVPVGDDVELSREISDIYDRPDEREHIYDRANDFEYTKITDKYEEVMF</sequence>
<organism evidence="5 6">
    <name type="scientific">Natronorubrum daqingense</name>
    <dbReference type="NCBI Taxonomy" id="588898"/>
    <lineage>
        <taxon>Archaea</taxon>
        <taxon>Methanobacteriati</taxon>
        <taxon>Methanobacteriota</taxon>
        <taxon>Stenosarchaea group</taxon>
        <taxon>Halobacteria</taxon>
        <taxon>Halobacteriales</taxon>
        <taxon>Natrialbaceae</taxon>
        <taxon>Natronorubrum</taxon>
    </lineage>
</organism>
<dbReference type="InterPro" id="IPR028098">
    <property type="entry name" value="Glyco_trans_4-like_N"/>
</dbReference>
<evidence type="ECO:0000256" key="2">
    <source>
        <dbReference type="ARBA" id="ARBA00022679"/>
    </source>
</evidence>
<keyword evidence="1" id="KW-0328">Glycosyltransferase</keyword>
<dbReference type="OrthoDB" id="186661at2157"/>
<dbReference type="Pfam" id="PF13439">
    <property type="entry name" value="Glyco_transf_4"/>
    <property type="match status" value="1"/>
</dbReference>